<protein>
    <recommendedName>
        <fullName evidence="1">Putative competence-damage inducible protein</fullName>
    </recommendedName>
</protein>
<gene>
    <name evidence="1 3" type="primary">cinA</name>
    <name evidence="3" type="ORF">HHA03_03640</name>
    <name evidence="4" type="ORF">SAMN05421839_10260</name>
</gene>
<dbReference type="PIRSF" id="PIRSF006728">
    <property type="entry name" value="CinA"/>
    <property type="match status" value="1"/>
</dbReference>
<dbReference type="OrthoDB" id="9801454at2"/>
<dbReference type="SMART" id="SM00852">
    <property type="entry name" value="MoCF_biosynth"/>
    <property type="match status" value="1"/>
</dbReference>
<dbReference type="RefSeq" id="WP_089829632.1">
    <property type="nucleotide sequence ID" value="NZ_BJWI01000002.1"/>
</dbReference>
<dbReference type="SUPFAM" id="SSF53218">
    <property type="entry name" value="Molybdenum cofactor biosynthesis proteins"/>
    <property type="match status" value="1"/>
</dbReference>
<feature type="domain" description="MoaB/Mog" evidence="2">
    <location>
        <begin position="7"/>
        <end position="173"/>
    </location>
</feature>
<sequence>MQQLQAEIIGVGTELLLGQIANTNAQWISEALANQGISVYHHQVVGDNHDRIYRSFELAKSRSDIVLVTGGLGPTDDDLTREVLSDFTKRALYQDKSALAQLEAFFKRRNRTMSENNRKQANVIEDATMIPNDAGTAPGMIVIDDDTTFVIMPGVPTEMKKMMNDAVLPYLKETFQLQDVIVSKMVRFIGIGESQLEMEVKDLIEQQSNPTIAPLASDGEVALRITARAETTKEANRLIEASEATLLARVGQYAYGFNSESIADVVVKQLANKGLTLAAAESLTGGRFSDAIVSVPGASRVFKGSIVSYSNEAKMKLLGVSEVTLQSFGAVSKETVIEMAKQAKDKLNTDVAVSFTGVAGPEPLEGHEAGTVFLCLYHDEEHYRAEKFSFVNHRELTRTRAVKKALEWLYYYLQSNHG</sequence>
<name>A0A1I5LHS7_9BACI</name>
<dbReference type="PANTHER" id="PTHR13939">
    <property type="entry name" value="NICOTINAMIDE-NUCLEOTIDE AMIDOHYDROLASE PNCC"/>
    <property type="match status" value="1"/>
</dbReference>
<evidence type="ECO:0000313" key="4">
    <source>
        <dbReference type="EMBL" id="SFO96376.1"/>
    </source>
</evidence>
<dbReference type="AlphaFoldDB" id="A0A1I5LHS7"/>
<evidence type="ECO:0000313" key="5">
    <source>
        <dbReference type="Proteomes" id="UP000242243"/>
    </source>
</evidence>
<proteinExistence type="inferred from homology"/>
<evidence type="ECO:0000259" key="2">
    <source>
        <dbReference type="SMART" id="SM00852"/>
    </source>
</evidence>
<dbReference type="InterPro" id="IPR008135">
    <property type="entry name" value="Competence-induced_CinA"/>
</dbReference>
<dbReference type="InterPro" id="IPR050101">
    <property type="entry name" value="CinA"/>
</dbReference>
<dbReference type="Gene3D" id="3.30.70.2860">
    <property type="match status" value="1"/>
</dbReference>
<organism evidence="4 5">
    <name type="scientific">Halolactibacillus halophilus</name>
    <dbReference type="NCBI Taxonomy" id="306540"/>
    <lineage>
        <taxon>Bacteria</taxon>
        <taxon>Bacillati</taxon>
        <taxon>Bacillota</taxon>
        <taxon>Bacilli</taxon>
        <taxon>Bacillales</taxon>
        <taxon>Bacillaceae</taxon>
        <taxon>Halolactibacillus</taxon>
    </lineage>
</organism>
<dbReference type="EMBL" id="FOXC01000002">
    <property type="protein sequence ID" value="SFO96376.1"/>
    <property type="molecule type" value="Genomic_DNA"/>
</dbReference>
<dbReference type="SUPFAM" id="SSF142433">
    <property type="entry name" value="CinA-like"/>
    <property type="match status" value="1"/>
</dbReference>
<dbReference type="InterPro" id="IPR041424">
    <property type="entry name" value="CinA_KH"/>
</dbReference>
<dbReference type="Pfam" id="PF02464">
    <property type="entry name" value="CinA"/>
    <property type="match status" value="1"/>
</dbReference>
<evidence type="ECO:0000256" key="1">
    <source>
        <dbReference type="HAMAP-Rule" id="MF_00226"/>
    </source>
</evidence>
<accession>A0A1I5LHS7</accession>
<dbReference type="CDD" id="cd00885">
    <property type="entry name" value="cinA"/>
    <property type="match status" value="1"/>
</dbReference>
<dbReference type="NCBIfam" id="TIGR00199">
    <property type="entry name" value="PncC_domain"/>
    <property type="match status" value="1"/>
</dbReference>
<dbReference type="STRING" id="306540.SAMN05421839_10260"/>
<dbReference type="Pfam" id="PF18146">
    <property type="entry name" value="CinA_KH"/>
    <property type="match status" value="1"/>
</dbReference>
<dbReference type="InterPro" id="IPR001453">
    <property type="entry name" value="MoaB/Mog_dom"/>
</dbReference>
<evidence type="ECO:0000313" key="6">
    <source>
        <dbReference type="Proteomes" id="UP000321547"/>
    </source>
</evidence>
<dbReference type="Proteomes" id="UP000242243">
    <property type="component" value="Unassembled WGS sequence"/>
</dbReference>
<dbReference type="Gene3D" id="3.40.980.10">
    <property type="entry name" value="MoaB/Mog-like domain"/>
    <property type="match status" value="1"/>
</dbReference>
<dbReference type="Proteomes" id="UP000321547">
    <property type="component" value="Unassembled WGS sequence"/>
</dbReference>
<dbReference type="HAMAP" id="MF_00226_B">
    <property type="entry name" value="CinA_B"/>
    <property type="match status" value="1"/>
</dbReference>
<dbReference type="NCBIfam" id="NF001813">
    <property type="entry name" value="PRK00549.1"/>
    <property type="match status" value="1"/>
</dbReference>
<dbReference type="InterPro" id="IPR036425">
    <property type="entry name" value="MoaB/Mog-like_dom_sf"/>
</dbReference>
<dbReference type="EMBL" id="BJWI01000002">
    <property type="protein sequence ID" value="GEM00832.1"/>
    <property type="molecule type" value="Genomic_DNA"/>
</dbReference>
<dbReference type="Pfam" id="PF00994">
    <property type="entry name" value="MoCF_biosynth"/>
    <property type="match status" value="1"/>
</dbReference>
<keyword evidence="6" id="KW-1185">Reference proteome</keyword>
<dbReference type="Gene3D" id="3.90.950.20">
    <property type="entry name" value="CinA-like"/>
    <property type="match status" value="1"/>
</dbReference>
<dbReference type="NCBIfam" id="TIGR00177">
    <property type="entry name" value="molyb_syn"/>
    <property type="match status" value="1"/>
</dbReference>
<evidence type="ECO:0000313" key="3">
    <source>
        <dbReference type="EMBL" id="GEM00832.1"/>
    </source>
</evidence>
<comment type="similarity">
    <text evidence="1">Belongs to the CinA family.</text>
</comment>
<reference evidence="4 5" key="1">
    <citation type="submission" date="2016-10" db="EMBL/GenBank/DDBJ databases">
        <authorList>
            <person name="de Groot N.N."/>
        </authorList>
    </citation>
    <scope>NUCLEOTIDE SEQUENCE [LARGE SCALE GENOMIC DNA]</scope>
    <source>
        <strain evidence="4 5">DSM 17073</strain>
    </source>
</reference>
<dbReference type="InterPro" id="IPR036653">
    <property type="entry name" value="CinA-like_C"/>
</dbReference>
<dbReference type="PANTHER" id="PTHR13939:SF0">
    <property type="entry name" value="NMN AMIDOHYDROLASE-LIKE PROTEIN YFAY"/>
    <property type="match status" value="1"/>
</dbReference>
<reference evidence="3 6" key="2">
    <citation type="submission" date="2019-07" db="EMBL/GenBank/DDBJ databases">
        <title>Whole genome shotgun sequence of Halolactibacillus halophilus NBRC 100868.</title>
        <authorList>
            <person name="Hosoyama A."/>
            <person name="Uohara A."/>
            <person name="Ohji S."/>
            <person name="Ichikawa N."/>
        </authorList>
    </citation>
    <scope>NUCLEOTIDE SEQUENCE [LARGE SCALE GENOMIC DNA]</scope>
    <source>
        <strain evidence="3 6">NBRC 100868</strain>
    </source>
</reference>
<dbReference type="InterPro" id="IPR008136">
    <property type="entry name" value="CinA_C"/>
</dbReference>
<dbReference type="NCBIfam" id="TIGR00200">
    <property type="entry name" value="cinA_nterm"/>
    <property type="match status" value="1"/>
</dbReference>